<evidence type="ECO:0000256" key="3">
    <source>
        <dbReference type="ARBA" id="ARBA00022475"/>
    </source>
</evidence>
<name>A0A6L5XVC6_9FIRM</name>
<dbReference type="RefSeq" id="WP_154516864.1">
    <property type="nucleotide sequence ID" value="NZ_VUMT01000003.1"/>
</dbReference>
<protein>
    <submittedName>
        <fullName evidence="8">Chromate transporter</fullName>
    </submittedName>
</protein>
<evidence type="ECO:0000256" key="6">
    <source>
        <dbReference type="ARBA" id="ARBA00023136"/>
    </source>
</evidence>
<accession>A0A6L5XVC6</accession>
<keyword evidence="4 7" id="KW-0812">Transmembrane</keyword>
<sequence length="196" mass="21589">MKKNVDKKILWKLFQSMFVLSACTFGGGFVIVSLMKKKFVEELKWIEEDEMLDITAITQSSPGPLPVNASVIIGYRMGGIIGALTAILGTIIPPMVIISVICLFYTQFRTNTYIAIALQVMRAGVAAVILDVVYNLATNVCKTRRALYIGMMIVSFIATYFFGISAMIIILVCLGIGITDLLIHLNKQNKKGVTIK</sequence>
<feature type="transmembrane region" description="Helical" evidence="7">
    <location>
        <begin position="112"/>
        <end position="134"/>
    </location>
</feature>
<dbReference type="GO" id="GO:0015109">
    <property type="term" value="F:chromate transmembrane transporter activity"/>
    <property type="evidence" value="ECO:0007669"/>
    <property type="project" value="InterPro"/>
</dbReference>
<dbReference type="InterPro" id="IPR052518">
    <property type="entry name" value="CHR_Transporter"/>
</dbReference>
<keyword evidence="5 7" id="KW-1133">Transmembrane helix</keyword>
<reference evidence="8 9" key="1">
    <citation type="submission" date="2019-08" db="EMBL/GenBank/DDBJ databases">
        <title>In-depth cultivation of the pig gut microbiome towards novel bacterial diversity and tailored functional studies.</title>
        <authorList>
            <person name="Wylensek D."/>
            <person name="Hitch T.C.A."/>
            <person name="Clavel T."/>
        </authorList>
    </citation>
    <scope>NUCLEOTIDE SEQUENCE [LARGE SCALE GENOMIC DNA]</scope>
    <source>
        <strain evidence="8 9">WCA-693-APC-MOT-I</strain>
    </source>
</reference>
<evidence type="ECO:0000256" key="7">
    <source>
        <dbReference type="SAM" id="Phobius"/>
    </source>
</evidence>
<comment type="subcellular location">
    <subcellularLocation>
        <location evidence="1">Cell membrane</location>
        <topology evidence="1">Multi-pass membrane protein</topology>
    </subcellularLocation>
</comment>
<dbReference type="PANTHER" id="PTHR43663">
    <property type="entry name" value="CHROMATE TRANSPORT PROTEIN-RELATED"/>
    <property type="match status" value="1"/>
</dbReference>
<comment type="similarity">
    <text evidence="2">Belongs to the chromate ion transporter (CHR) (TC 2.A.51) family.</text>
</comment>
<dbReference type="AlphaFoldDB" id="A0A6L5XVC6"/>
<evidence type="ECO:0000256" key="2">
    <source>
        <dbReference type="ARBA" id="ARBA00005262"/>
    </source>
</evidence>
<dbReference type="Proteomes" id="UP000482209">
    <property type="component" value="Unassembled WGS sequence"/>
</dbReference>
<dbReference type="InterPro" id="IPR003370">
    <property type="entry name" value="Chromate_transpt"/>
</dbReference>
<evidence type="ECO:0000313" key="9">
    <source>
        <dbReference type="Proteomes" id="UP000482209"/>
    </source>
</evidence>
<keyword evidence="6 7" id="KW-0472">Membrane</keyword>
<evidence type="ECO:0000256" key="1">
    <source>
        <dbReference type="ARBA" id="ARBA00004651"/>
    </source>
</evidence>
<keyword evidence="3" id="KW-1003">Cell membrane</keyword>
<dbReference type="Pfam" id="PF02417">
    <property type="entry name" value="Chromate_transp"/>
    <property type="match status" value="1"/>
</dbReference>
<proteinExistence type="inferred from homology"/>
<keyword evidence="9" id="KW-1185">Reference proteome</keyword>
<gene>
    <name evidence="8" type="ORF">FYJ58_02700</name>
</gene>
<organism evidence="8 9">
    <name type="scientific">Velocimicrobium porci</name>
    <dbReference type="NCBI Taxonomy" id="2606634"/>
    <lineage>
        <taxon>Bacteria</taxon>
        <taxon>Bacillati</taxon>
        <taxon>Bacillota</taxon>
        <taxon>Clostridia</taxon>
        <taxon>Lachnospirales</taxon>
        <taxon>Lachnospiraceae</taxon>
        <taxon>Velocimicrobium</taxon>
    </lineage>
</organism>
<comment type="caution">
    <text evidence="8">The sequence shown here is derived from an EMBL/GenBank/DDBJ whole genome shotgun (WGS) entry which is preliminary data.</text>
</comment>
<feature type="transmembrane region" description="Helical" evidence="7">
    <location>
        <begin position="80"/>
        <end position="106"/>
    </location>
</feature>
<dbReference type="PROSITE" id="PS51257">
    <property type="entry name" value="PROKAR_LIPOPROTEIN"/>
    <property type="match status" value="1"/>
</dbReference>
<dbReference type="GO" id="GO:0005886">
    <property type="term" value="C:plasma membrane"/>
    <property type="evidence" value="ECO:0007669"/>
    <property type="project" value="UniProtKB-SubCell"/>
</dbReference>
<evidence type="ECO:0000313" key="8">
    <source>
        <dbReference type="EMBL" id="MSS62786.1"/>
    </source>
</evidence>
<evidence type="ECO:0000256" key="5">
    <source>
        <dbReference type="ARBA" id="ARBA00022989"/>
    </source>
</evidence>
<dbReference type="PANTHER" id="PTHR43663:SF2">
    <property type="entry name" value="CHROMATE TRANSPORT PROTEIN-RELATED"/>
    <property type="match status" value="1"/>
</dbReference>
<dbReference type="EMBL" id="VUMT01000003">
    <property type="protein sequence ID" value="MSS62786.1"/>
    <property type="molecule type" value="Genomic_DNA"/>
</dbReference>
<evidence type="ECO:0000256" key="4">
    <source>
        <dbReference type="ARBA" id="ARBA00022692"/>
    </source>
</evidence>
<feature type="transmembrane region" description="Helical" evidence="7">
    <location>
        <begin position="13"/>
        <end position="35"/>
    </location>
</feature>